<gene>
    <name evidence="2" type="ORF">HC246_15355</name>
</gene>
<evidence type="ECO:0000313" key="2">
    <source>
        <dbReference type="EMBL" id="NMF59358.1"/>
    </source>
</evidence>
<sequence length="198" mass="21930">MTHVSDASDPILLLSASKARSFGIATQSSSCSEGDRQNYSEFFTVWLMLCSRLDALSHDWNVSFSDPVAVSDYITMRCSLTIDRVTREATGSDKGCLIQVGEATIGVHAPERAMLNSFCNAAAQFGVLLPFARLRTKKPPDNREDLMEVVKILRQMQRKHKSFTVFGWNLQPFANNSANTSAKCSANVSSKTQRDRQA</sequence>
<evidence type="ECO:0000313" key="3">
    <source>
        <dbReference type="Proteomes" id="UP000738376"/>
    </source>
</evidence>
<dbReference type="Proteomes" id="UP000738376">
    <property type="component" value="Unassembled WGS sequence"/>
</dbReference>
<keyword evidence="3" id="KW-1185">Reference proteome</keyword>
<comment type="caution">
    <text evidence="2">The sequence shown here is derived from an EMBL/GenBank/DDBJ whole genome shotgun (WGS) entry which is preliminary data.</text>
</comment>
<reference evidence="2 3" key="1">
    <citation type="submission" date="2020-03" db="EMBL/GenBank/DDBJ databases">
        <title>Draft Genome Sequence of 2-Methylisoborneol Producing Pseudanabaena yagii Strain GIHE-NHR1 Isolated from North Han River in South Korea.</title>
        <authorList>
            <person name="Jeong J."/>
        </authorList>
    </citation>
    <scope>NUCLEOTIDE SEQUENCE [LARGE SCALE GENOMIC DNA]</scope>
    <source>
        <strain evidence="2 3">GIHE-NHR1</strain>
    </source>
</reference>
<protein>
    <submittedName>
        <fullName evidence="2">Uncharacterized protein</fullName>
    </submittedName>
</protein>
<dbReference type="RefSeq" id="WP_169364149.1">
    <property type="nucleotide sequence ID" value="NZ_JAAVJL010000001.1"/>
</dbReference>
<name>A0ABX1LT72_9CYAN</name>
<proteinExistence type="predicted"/>
<organism evidence="2 3">
    <name type="scientific">Pseudanabaena yagii GIHE-NHR1</name>
    <dbReference type="NCBI Taxonomy" id="2722753"/>
    <lineage>
        <taxon>Bacteria</taxon>
        <taxon>Bacillati</taxon>
        <taxon>Cyanobacteriota</taxon>
        <taxon>Cyanophyceae</taxon>
        <taxon>Pseudanabaenales</taxon>
        <taxon>Pseudanabaenaceae</taxon>
        <taxon>Pseudanabaena</taxon>
        <taxon>Pseudanabaena yagii</taxon>
    </lineage>
</organism>
<accession>A0ABX1LT72</accession>
<feature type="region of interest" description="Disordered" evidence="1">
    <location>
        <begin position="178"/>
        <end position="198"/>
    </location>
</feature>
<feature type="compositionally biased region" description="Polar residues" evidence="1">
    <location>
        <begin position="178"/>
        <end position="191"/>
    </location>
</feature>
<dbReference type="EMBL" id="JAAVJL010000001">
    <property type="protein sequence ID" value="NMF59358.1"/>
    <property type="molecule type" value="Genomic_DNA"/>
</dbReference>
<evidence type="ECO:0000256" key="1">
    <source>
        <dbReference type="SAM" id="MobiDB-lite"/>
    </source>
</evidence>